<evidence type="ECO:0000313" key="3">
    <source>
        <dbReference type="Proteomes" id="UP000298416"/>
    </source>
</evidence>
<sequence length="338" mass="39683">MHPPIKYLEAVSTIHDWAWALVEDTEAWNRFPWGAYTYGVLCHYIERPYMKRVTARYHFYGPVWVFQIWSYEAIPALGKNCGVQDRKDILPRFENISLGTTDEELVMPYMKFIDNDLDEMFNVRYKPPPRGSRYKKWKTIAGAESLKRRRWERTVSSDTDETGHSDSEHGEQERSEANDHAGHSGQPNTQGEDIESRMRTVLFDDSPTGVLALLVQKIGDWFEHRQHEQSALLVQKIDDRINQWFERRQHEQSALLDQKIDDRINQWFERRQHEQSTSHHSARDELHIPTETKLDADSADRKGRDEVHIPAETKLDAGSTDWRGRDEVHIRAETKLGF</sequence>
<reference evidence="2" key="1">
    <citation type="submission" date="2018-01" db="EMBL/GenBank/DDBJ databases">
        <authorList>
            <person name="Mao J.F."/>
        </authorList>
    </citation>
    <scope>NUCLEOTIDE SEQUENCE</scope>
    <source>
        <strain evidence="2">Huo1</strain>
        <tissue evidence="2">Leaf</tissue>
    </source>
</reference>
<feature type="region of interest" description="Disordered" evidence="1">
    <location>
        <begin position="151"/>
        <end position="194"/>
    </location>
</feature>
<dbReference type="PANTHER" id="PTHR48449">
    <property type="entry name" value="DUF1985 DOMAIN-CONTAINING PROTEIN"/>
    <property type="match status" value="1"/>
</dbReference>
<organism evidence="2">
    <name type="scientific">Salvia splendens</name>
    <name type="common">Scarlet sage</name>
    <dbReference type="NCBI Taxonomy" id="180675"/>
    <lineage>
        <taxon>Eukaryota</taxon>
        <taxon>Viridiplantae</taxon>
        <taxon>Streptophyta</taxon>
        <taxon>Embryophyta</taxon>
        <taxon>Tracheophyta</taxon>
        <taxon>Spermatophyta</taxon>
        <taxon>Magnoliopsida</taxon>
        <taxon>eudicotyledons</taxon>
        <taxon>Gunneridae</taxon>
        <taxon>Pentapetalae</taxon>
        <taxon>asterids</taxon>
        <taxon>lamiids</taxon>
        <taxon>Lamiales</taxon>
        <taxon>Lamiaceae</taxon>
        <taxon>Nepetoideae</taxon>
        <taxon>Mentheae</taxon>
        <taxon>Salviinae</taxon>
        <taxon>Salvia</taxon>
        <taxon>Salvia subgen. Calosphace</taxon>
        <taxon>core Calosphace</taxon>
    </lineage>
</organism>
<dbReference type="Proteomes" id="UP000298416">
    <property type="component" value="Unassembled WGS sequence"/>
</dbReference>
<dbReference type="AlphaFoldDB" id="A0A8X8WGX5"/>
<evidence type="ECO:0000256" key="1">
    <source>
        <dbReference type="SAM" id="MobiDB-lite"/>
    </source>
</evidence>
<feature type="compositionally biased region" description="Basic and acidic residues" evidence="1">
    <location>
        <begin position="271"/>
        <end position="315"/>
    </location>
</feature>
<dbReference type="PANTHER" id="PTHR48449:SF1">
    <property type="entry name" value="DUF1985 DOMAIN-CONTAINING PROTEIN"/>
    <property type="match status" value="1"/>
</dbReference>
<name>A0A8X8WGX5_SALSN</name>
<keyword evidence="3" id="KW-1185">Reference proteome</keyword>
<protein>
    <submittedName>
        <fullName evidence="2">Uncharacterized protein</fullName>
    </submittedName>
</protein>
<gene>
    <name evidence="2" type="ORF">SASPL_144647</name>
</gene>
<comment type="caution">
    <text evidence="2">The sequence shown here is derived from an EMBL/GenBank/DDBJ whole genome shotgun (WGS) entry which is preliminary data.</text>
</comment>
<evidence type="ECO:0000313" key="2">
    <source>
        <dbReference type="EMBL" id="KAG6394068.1"/>
    </source>
</evidence>
<accession>A0A8X8WGX5</accession>
<feature type="compositionally biased region" description="Basic and acidic residues" evidence="1">
    <location>
        <begin position="161"/>
        <end position="182"/>
    </location>
</feature>
<reference evidence="2" key="2">
    <citation type="submission" date="2020-08" db="EMBL/GenBank/DDBJ databases">
        <title>Plant Genome Project.</title>
        <authorList>
            <person name="Zhang R.-G."/>
        </authorList>
    </citation>
    <scope>NUCLEOTIDE SEQUENCE</scope>
    <source>
        <strain evidence="2">Huo1</strain>
        <tissue evidence="2">Leaf</tissue>
    </source>
</reference>
<proteinExistence type="predicted"/>
<dbReference type="EMBL" id="PNBA02000017">
    <property type="protein sequence ID" value="KAG6394068.1"/>
    <property type="molecule type" value="Genomic_DNA"/>
</dbReference>
<feature type="region of interest" description="Disordered" evidence="1">
    <location>
        <begin position="271"/>
        <end position="324"/>
    </location>
</feature>